<dbReference type="EMBL" id="JALJOT010000001">
    <property type="protein sequence ID" value="KAK9918432.1"/>
    <property type="molecule type" value="Genomic_DNA"/>
</dbReference>
<keyword evidence="4" id="KW-1185">Reference proteome</keyword>
<proteinExistence type="predicted"/>
<dbReference type="Proteomes" id="UP001491310">
    <property type="component" value="Unassembled WGS sequence"/>
</dbReference>
<organism evidence="3 4">
    <name type="scientific">Coccomyxa subellipsoidea</name>
    <dbReference type="NCBI Taxonomy" id="248742"/>
    <lineage>
        <taxon>Eukaryota</taxon>
        <taxon>Viridiplantae</taxon>
        <taxon>Chlorophyta</taxon>
        <taxon>core chlorophytes</taxon>
        <taxon>Trebouxiophyceae</taxon>
        <taxon>Trebouxiophyceae incertae sedis</taxon>
        <taxon>Coccomyxaceae</taxon>
        <taxon>Coccomyxa</taxon>
    </lineage>
</organism>
<dbReference type="SUPFAM" id="SSF52266">
    <property type="entry name" value="SGNH hydrolase"/>
    <property type="match status" value="1"/>
</dbReference>
<feature type="domain" description="SGNH hydrolase-type esterase" evidence="2">
    <location>
        <begin position="53"/>
        <end position="133"/>
    </location>
</feature>
<dbReference type="Gene3D" id="3.40.50.1110">
    <property type="entry name" value="SGNH hydrolase"/>
    <property type="match status" value="1"/>
</dbReference>
<comment type="caution">
    <text evidence="3">The sequence shown here is derived from an EMBL/GenBank/DDBJ whole genome shotgun (WGS) entry which is preliminary data.</text>
</comment>
<name>A0ABR2Z3E7_9CHLO</name>
<evidence type="ECO:0000256" key="1">
    <source>
        <dbReference type="SAM" id="MobiDB-lite"/>
    </source>
</evidence>
<dbReference type="InterPro" id="IPR036514">
    <property type="entry name" value="SGNH_hydro_sf"/>
</dbReference>
<feature type="compositionally biased region" description="Polar residues" evidence="1">
    <location>
        <begin position="1"/>
        <end position="10"/>
    </location>
</feature>
<feature type="region of interest" description="Disordered" evidence="1">
    <location>
        <begin position="1"/>
        <end position="23"/>
    </location>
</feature>
<dbReference type="InterPro" id="IPR013830">
    <property type="entry name" value="SGNH_hydro"/>
</dbReference>
<accession>A0ABR2Z3E7</accession>
<evidence type="ECO:0000313" key="3">
    <source>
        <dbReference type="EMBL" id="KAK9918432.1"/>
    </source>
</evidence>
<evidence type="ECO:0000259" key="2">
    <source>
        <dbReference type="Pfam" id="PF13472"/>
    </source>
</evidence>
<evidence type="ECO:0000313" key="4">
    <source>
        <dbReference type="Proteomes" id="UP001491310"/>
    </source>
</evidence>
<sequence length="147" mass="16217">MVPLRNSQQELPGVAAEARSGRTPAEETVWMQMHRDFLRDIDENAVQGLDCVFYGDSITESLRGTQMGVKVEKFLGIPEVFQKHYGHVRAAAYSIAGDTTRNLLWRLQNGEGPGPLSPKVAVVLIGTNDITNPMYNLVLAAASCHHR</sequence>
<dbReference type="Pfam" id="PF13472">
    <property type="entry name" value="Lipase_GDSL_2"/>
    <property type="match status" value="1"/>
</dbReference>
<protein>
    <recommendedName>
        <fullName evidence="2">SGNH hydrolase-type esterase domain-containing protein</fullName>
    </recommendedName>
</protein>
<gene>
    <name evidence="3" type="ORF">WJX75_004062</name>
</gene>
<reference evidence="3 4" key="1">
    <citation type="journal article" date="2024" name="Nat. Commun.">
        <title>Phylogenomics reveals the evolutionary origins of lichenization in chlorophyte algae.</title>
        <authorList>
            <person name="Puginier C."/>
            <person name="Libourel C."/>
            <person name="Otte J."/>
            <person name="Skaloud P."/>
            <person name="Haon M."/>
            <person name="Grisel S."/>
            <person name="Petersen M."/>
            <person name="Berrin J.G."/>
            <person name="Delaux P.M."/>
            <person name="Dal Grande F."/>
            <person name="Keller J."/>
        </authorList>
    </citation>
    <scope>NUCLEOTIDE SEQUENCE [LARGE SCALE GENOMIC DNA]</scope>
    <source>
        <strain evidence="3 4">SAG 216-7</strain>
    </source>
</reference>